<accession>A0A2T4DB36</accession>
<dbReference type="EMBL" id="PYVU01000509">
    <property type="protein sequence ID" value="PTB90957.1"/>
    <property type="molecule type" value="Genomic_DNA"/>
</dbReference>
<dbReference type="AlphaFoldDB" id="A0A2T4DB36"/>
<dbReference type="SUPFAM" id="SSF53901">
    <property type="entry name" value="Thiolase-like"/>
    <property type="match status" value="1"/>
</dbReference>
<gene>
    <name evidence="1" type="ORF">C9994_16400</name>
</gene>
<reference evidence="1 2" key="1">
    <citation type="submission" date="2018-03" db="EMBL/GenBank/DDBJ databases">
        <title>Cross-interface Injection: A General Nanoliter Liquid Handling Method Applied to Single Cells Genome Amplification Automated Nanoliter Liquid Handling Applied to Single Cell Multiple Displacement Amplification.</title>
        <authorList>
            <person name="Yun J."/>
            <person name="Xu P."/>
            <person name="Xu J."/>
            <person name="Dai X."/>
            <person name="Wang Y."/>
            <person name="Zheng X."/>
            <person name="Cao C."/>
            <person name="Yi Q."/>
            <person name="Zhu Y."/>
            <person name="Wang L."/>
            <person name="Dong Z."/>
            <person name="Huang Y."/>
            <person name="Huang L."/>
            <person name="Du W."/>
        </authorList>
    </citation>
    <scope>NUCLEOTIDE SEQUENCE [LARGE SCALE GENOMIC DNA]</scope>
    <source>
        <strain evidence="1 2">Z-D1-2</strain>
    </source>
</reference>
<evidence type="ECO:0000313" key="2">
    <source>
        <dbReference type="Proteomes" id="UP000240608"/>
    </source>
</evidence>
<dbReference type="Proteomes" id="UP000240608">
    <property type="component" value="Unassembled WGS sequence"/>
</dbReference>
<name>A0A2T4DB36_9BACT</name>
<evidence type="ECO:0000313" key="1">
    <source>
        <dbReference type="EMBL" id="PTB90957.1"/>
    </source>
</evidence>
<comment type="caution">
    <text evidence="1">The sequence shown here is derived from an EMBL/GenBank/DDBJ whole genome shotgun (WGS) entry which is preliminary data.</text>
</comment>
<dbReference type="Gene3D" id="3.40.47.10">
    <property type="match status" value="1"/>
</dbReference>
<sequence length="63" mass="7120">MTEVYITSSGVFLPNQPISNEEMEDYLGRINGKDSVAKARILKQNGIKSRYFAIDKNQQSTHS</sequence>
<proteinExistence type="predicted"/>
<dbReference type="InterPro" id="IPR016039">
    <property type="entry name" value="Thiolase-like"/>
</dbReference>
<protein>
    <submittedName>
        <fullName evidence="1">3-oxoacyl-ACP synthase</fullName>
    </submittedName>
</protein>
<feature type="non-terminal residue" evidence="1">
    <location>
        <position position="63"/>
    </location>
</feature>
<dbReference type="GO" id="GO:0016746">
    <property type="term" value="F:acyltransferase activity"/>
    <property type="evidence" value="ECO:0007669"/>
    <property type="project" value="InterPro"/>
</dbReference>
<organism evidence="1 2">
    <name type="scientific">Marivirga lumbricoides</name>
    <dbReference type="NCBI Taxonomy" id="1046115"/>
    <lineage>
        <taxon>Bacteria</taxon>
        <taxon>Pseudomonadati</taxon>
        <taxon>Bacteroidota</taxon>
        <taxon>Cytophagia</taxon>
        <taxon>Cytophagales</taxon>
        <taxon>Marivirgaceae</taxon>
        <taxon>Marivirga</taxon>
    </lineage>
</organism>